<accession>A0A484DB52</accession>
<protein>
    <submittedName>
        <fullName evidence="2">Uncharacterized protein</fullName>
    </submittedName>
</protein>
<reference evidence="2 3" key="1">
    <citation type="submission" date="2019-01" db="EMBL/GenBank/DDBJ databases">
        <title>A chromosome-scale genome assembly of the yellow perch, Perca flavescens.</title>
        <authorList>
            <person name="Feron R."/>
            <person name="Morvezen R."/>
            <person name="Bestin A."/>
            <person name="Haffray P."/>
            <person name="Klopp C."/>
            <person name="Zahm M."/>
            <person name="Cabau C."/>
            <person name="Roques C."/>
            <person name="Donnadieu C."/>
            <person name="Bouchez O."/>
            <person name="Christie M."/>
            <person name="Larson W."/>
            <person name="Guiguen Y."/>
        </authorList>
    </citation>
    <scope>NUCLEOTIDE SEQUENCE [LARGE SCALE GENOMIC DNA]</scope>
    <source>
        <strain evidence="2">YP-PL-M2</strain>
        <tissue evidence="2">Blood</tissue>
    </source>
</reference>
<evidence type="ECO:0000256" key="1">
    <source>
        <dbReference type="SAM" id="MobiDB-lite"/>
    </source>
</evidence>
<gene>
    <name evidence="2" type="ORF">EPR50_G00049360</name>
</gene>
<evidence type="ECO:0000313" key="2">
    <source>
        <dbReference type="EMBL" id="TDH12669.1"/>
    </source>
</evidence>
<feature type="region of interest" description="Disordered" evidence="1">
    <location>
        <begin position="1"/>
        <end position="23"/>
    </location>
</feature>
<keyword evidence="3" id="KW-1185">Reference proteome</keyword>
<name>A0A484DB52_PERFV</name>
<dbReference type="EMBL" id="SCKG01000005">
    <property type="protein sequence ID" value="TDH12669.1"/>
    <property type="molecule type" value="Genomic_DNA"/>
</dbReference>
<sequence length="136" mass="14693">MTLREEDGGEEDQGSLERGEKKLQRGSGTLASLCTSCSKSFLSVLYKSWCLFLSELLRVVTALEVSSASSSSFASRTSVKNLKMVLKLTQEKRSMPQHSLIHPELVVNSSGTPPASPPYPIAVRGHQGGVSVPICR</sequence>
<evidence type="ECO:0000313" key="3">
    <source>
        <dbReference type="Proteomes" id="UP000295070"/>
    </source>
</evidence>
<dbReference type="Proteomes" id="UP000295070">
    <property type="component" value="Chromosome 5"/>
</dbReference>
<comment type="caution">
    <text evidence="2">The sequence shown here is derived from an EMBL/GenBank/DDBJ whole genome shotgun (WGS) entry which is preliminary data.</text>
</comment>
<dbReference type="AlphaFoldDB" id="A0A484DB52"/>
<proteinExistence type="predicted"/>
<organism evidence="2 3">
    <name type="scientific">Perca flavescens</name>
    <name type="common">American yellow perch</name>
    <name type="synonym">Morone flavescens</name>
    <dbReference type="NCBI Taxonomy" id="8167"/>
    <lineage>
        <taxon>Eukaryota</taxon>
        <taxon>Metazoa</taxon>
        <taxon>Chordata</taxon>
        <taxon>Craniata</taxon>
        <taxon>Vertebrata</taxon>
        <taxon>Euteleostomi</taxon>
        <taxon>Actinopterygii</taxon>
        <taxon>Neopterygii</taxon>
        <taxon>Teleostei</taxon>
        <taxon>Neoteleostei</taxon>
        <taxon>Acanthomorphata</taxon>
        <taxon>Eupercaria</taxon>
        <taxon>Perciformes</taxon>
        <taxon>Percoidei</taxon>
        <taxon>Percidae</taxon>
        <taxon>Percinae</taxon>
        <taxon>Perca</taxon>
    </lineage>
</organism>